<gene>
    <name evidence="1" type="ORF">ALTATR162_LOCUS11640</name>
</gene>
<dbReference type="Proteomes" id="UP000676310">
    <property type="component" value="Unassembled WGS sequence"/>
</dbReference>
<dbReference type="EMBL" id="CAJRGZ010000030">
    <property type="protein sequence ID" value="CAG5186635.1"/>
    <property type="molecule type" value="Genomic_DNA"/>
</dbReference>
<proteinExistence type="predicted"/>
<evidence type="ECO:0000313" key="2">
    <source>
        <dbReference type="Proteomes" id="UP000676310"/>
    </source>
</evidence>
<evidence type="ECO:0000313" key="1">
    <source>
        <dbReference type="EMBL" id="CAG5186635.1"/>
    </source>
</evidence>
<comment type="caution">
    <text evidence="1">The sequence shown here is derived from an EMBL/GenBank/DDBJ whole genome shotgun (WGS) entry which is preliminary data.</text>
</comment>
<dbReference type="GeneID" id="67011935"/>
<sequence>MPKYITYQVAEHRYAEDVFLVENATALEACVEQPDDDSFIDAFQGLLESIRGFIKYENCLASDTPPTHELGNSVAKNLNSSGLSVAPSYDPLIEAFRGLSTAGMAYLRHVPCFYRDSVDREFREMAKTCMSHLKGDRECSFEPYAPYHQQYIPETLRVVYDYMGYGSIDDAVFLHMAGWYDMLYLEQYSVVDHWSWSCDNSRGLVNWTSIDILLSRDVPTAVTYMHRSTNGLVAIEQLAFRDLAKTAEHYLRFTNDFDNWFDDEVTVFREFSGRIIQWLYYENSIDPIDWTAFKDIAAAVTGHMSYEPPSDFPRFLQLPAELRKAVYHQDHLEVRQETRLSNDCHHNPWGKCCYMWIYQGSLALCDKSETTLFPQPGNSSYLASWIPALALTCKQLQGVIIVHMLEHTGRFDLDFKKSSGGTWFYDRLVAIPRGKGLRMIKNLNSALEHCFRSSPAPLSTRNPTVELAAASQSLFTISIAIWYPTVLNYNHHRTTMHTVRPLDRILGLSALRPLIECESLRRVYIYGIFKGPSLAGRKKDLDDLVAIGKGLMRGVLLEQERSIRVQLCHCLARSRQLTPIVDVALDEADEKELGRQRKRKKAENLPAPIQAERGLGVPQSLFHGEL</sequence>
<reference evidence="1" key="1">
    <citation type="submission" date="2021-05" db="EMBL/GenBank/DDBJ databases">
        <authorList>
            <person name="Stam R."/>
        </authorList>
    </citation>
    <scope>NUCLEOTIDE SEQUENCE</scope>
    <source>
        <strain evidence="1">CS162</strain>
    </source>
</reference>
<accession>A0A8J2INX7</accession>
<keyword evidence="2" id="KW-1185">Reference proteome</keyword>
<protein>
    <submittedName>
        <fullName evidence="1">Uncharacterized protein</fullName>
    </submittedName>
</protein>
<name>A0A8J2INX7_9PLEO</name>
<dbReference type="AlphaFoldDB" id="A0A8J2INX7"/>
<dbReference type="OrthoDB" id="3694387at2759"/>
<organism evidence="1 2">
    <name type="scientific">Alternaria atra</name>
    <dbReference type="NCBI Taxonomy" id="119953"/>
    <lineage>
        <taxon>Eukaryota</taxon>
        <taxon>Fungi</taxon>
        <taxon>Dikarya</taxon>
        <taxon>Ascomycota</taxon>
        <taxon>Pezizomycotina</taxon>
        <taxon>Dothideomycetes</taxon>
        <taxon>Pleosporomycetidae</taxon>
        <taxon>Pleosporales</taxon>
        <taxon>Pleosporineae</taxon>
        <taxon>Pleosporaceae</taxon>
        <taxon>Alternaria</taxon>
        <taxon>Alternaria sect. Ulocladioides</taxon>
    </lineage>
</organism>
<dbReference type="RefSeq" id="XP_043175217.1">
    <property type="nucleotide sequence ID" value="XM_043319282.1"/>
</dbReference>